<evidence type="ECO:0000313" key="13">
    <source>
        <dbReference type="EMBL" id="QDT72648.1"/>
    </source>
</evidence>
<evidence type="ECO:0000256" key="3">
    <source>
        <dbReference type="ARBA" id="ARBA00020042"/>
    </source>
</evidence>
<feature type="region of interest" description="Disordered" evidence="10">
    <location>
        <begin position="121"/>
        <end position="144"/>
    </location>
</feature>
<dbReference type="PRINTS" id="PR00813">
    <property type="entry name" value="BCTERIALGSPG"/>
</dbReference>
<dbReference type="InterPro" id="IPR012902">
    <property type="entry name" value="N_methyl_site"/>
</dbReference>
<dbReference type="RefSeq" id="WP_145432195.1">
    <property type="nucleotide sequence ID" value="NZ_CP036339.1"/>
</dbReference>
<dbReference type="GO" id="GO:0005886">
    <property type="term" value="C:plasma membrane"/>
    <property type="evidence" value="ECO:0007669"/>
    <property type="project" value="UniProtKB-SubCell"/>
</dbReference>
<dbReference type="EMBL" id="CP036339">
    <property type="protein sequence ID" value="QDT72648.1"/>
    <property type="molecule type" value="Genomic_DNA"/>
</dbReference>
<organism evidence="13 14">
    <name type="scientific">Lacipirellula limnantheis</name>
    <dbReference type="NCBI Taxonomy" id="2528024"/>
    <lineage>
        <taxon>Bacteria</taxon>
        <taxon>Pseudomonadati</taxon>
        <taxon>Planctomycetota</taxon>
        <taxon>Planctomycetia</taxon>
        <taxon>Pirellulales</taxon>
        <taxon>Lacipirellulaceae</taxon>
        <taxon>Lacipirellula</taxon>
    </lineage>
</organism>
<comment type="subcellular location">
    <subcellularLocation>
        <location evidence="1">Cell inner membrane</location>
        <topology evidence="1">Single-pass membrane protein</topology>
    </subcellularLocation>
</comment>
<dbReference type="PROSITE" id="PS00409">
    <property type="entry name" value="PROKAR_NTER_METHYL"/>
    <property type="match status" value="1"/>
</dbReference>
<dbReference type="NCBIfam" id="TIGR01710">
    <property type="entry name" value="typeII_sec_gspG"/>
    <property type="match status" value="1"/>
</dbReference>
<keyword evidence="5" id="KW-0488">Methylation</keyword>
<dbReference type="Proteomes" id="UP000317909">
    <property type="component" value="Chromosome"/>
</dbReference>
<dbReference type="OrthoDB" id="9795612at2"/>
<evidence type="ECO:0000256" key="4">
    <source>
        <dbReference type="ARBA" id="ARBA00022475"/>
    </source>
</evidence>
<evidence type="ECO:0000256" key="11">
    <source>
        <dbReference type="SAM" id="Phobius"/>
    </source>
</evidence>
<dbReference type="GO" id="GO:0015627">
    <property type="term" value="C:type II protein secretion system complex"/>
    <property type="evidence" value="ECO:0007669"/>
    <property type="project" value="InterPro"/>
</dbReference>
<protein>
    <recommendedName>
        <fullName evidence="3">Type II secretion system core protein G</fullName>
    </recommendedName>
</protein>
<keyword evidence="8 11" id="KW-1133">Transmembrane helix</keyword>
<dbReference type="GO" id="GO:0015628">
    <property type="term" value="P:protein secretion by the type II secretion system"/>
    <property type="evidence" value="ECO:0007669"/>
    <property type="project" value="InterPro"/>
</dbReference>
<dbReference type="InterPro" id="IPR010054">
    <property type="entry name" value="Type2_sec_GspG"/>
</dbReference>
<dbReference type="InterPro" id="IPR000983">
    <property type="entry name" value="Bac_GSPG_pilin"/>
</dbReference>
<dbReference type="SUPFAM" id="SSF54523">
    <property type="entry name" value="Pili subunits"/>
    <property type="match status" value="1"/>
</dbReference>
<gene>
    <name evidence="13" type="primary">epsG</name>
    <name evidence="13" type="ORF">I41_18300</name>
</gene>
<evidence type="ECO:0000259" key="12">
    <source>
        <dbReference type="Pfam" id="PF08334"/>
    </source>
</evidence>
<evidence type="ECO:0000256" key="10">
    <source>
        <dbReference type="SAM" id="MobiDB-lite"/>
    </source>
</evidence>
<evidence type="ECO:0000256" key="9">
    <source>
        <dbReference type="ARBA" id="ARBA00023136"/>
    </source>
</evidence>
<dbReference type="Gene3D" id="3.30.700.10">
    <property type="entry name" value="Glycoprotein, Type 4 Pilin"/>
    <property type="match status" value="1"/>
</dbReference>
<dbReference type="Pfam" id="PF08334">
    <property type="entry name" value="T2SSG"/>
    <property type="match status" value="1"/>
</dbReference>
<comment type="similarity">
    <text evidence="2">Belongs to the GSP G family.</text>
</comment>
<accession>A0A517TWA6</accession>
<evidence type="ECO:0000256" key="7">
    <source>
        <dbReference type="ARBA" id="ARBA00022692"/>
    </source>
</evidence>
<keyword evidence="7 11" id="KW-0812">Transmembrane</keyword>
<feature type="domain" description="Type II secretion system protein GspG C-terminal" evidence="12">
    <location>
        <begin position="41"/>
        <end position="143"/>
    </location>
</feature>
<keyword evidence="14" id="KW-1185">Reference proteome</keyword>
<proteinExistence type="inferred from homology"/>
<keyword evidence="4" id="KW-1003">Cell membrane</keyword>
<reference evidence="13 14" key="1">
    <citation type="submission" date="2019-02" db="EMBL/GenBank/DDBJ databases">
        <title>Deep-cultivation of Planctomycetes and their phenomic and genomic characterization uncovers novel biology.</title>
        <authorList>
            <person name="Wiegand S."/>
            <person name="Jogler M."/>
            <person name="Boedeker C."/>
            <person name="Pinto D."/>
            <person name="Vollmers J."/>
            <person name="Rivas-Marin E."/>
            <person name="Kohn T."/>
            <person name="Peeters S.H."/>
            <person name="Heuer A."/>
            <person name="Rast P."/>
            <person name="Oberbeckmann S."/>
            <person name="Bunk B."/>
            <person name="Jeske O."/>
            <person name="Meyerdierks A."/>
            <person name="Storesund J.E."/>
            <person name="Kallscheuer N."/>
            <person name="Luecker S."/>
            <person name="Lage O.M."/>
            <person name="Pohl T."/>
            <person name="Merkel B.J."/>
            <person name="Hornburger P."/>
            <person name="Mueller R.-W."/>
            <person name="Bruemmer F."/>
            <person name="Labrenz M."/>
            <person name="Spormann A.M."/>
            <person name="Op den Camp H."/>
            <person name="Overmann J."/>
            <person name="Amann R."/>
            <person name="Jetten M.S.M."/>
            <person name="Mascher T."/>
            <person name="Medema M.H."/>
            <person name="Devos D.P."/>
            <person name="Kaster A.-K."/>
            <person name="Ovreas L."/>
            <person name="Rohde M."/>
            <person name="Galperin M.Y."/>
            <person name="Jogler C."/>
        </authorList>
    </citation>
    <scope>NUCLEOTIDE SEQUENCE [LARGE SCALE GENOMIC DNA]</scope>
    <source>
        <strain evidence="13 14">I41</strain>
    </source>
</reference>
<evidence type="ECO:0000256" key="8">
    <source>
        <dbReference type="ARBA" id="ARBA00022989"/>
    </source>
</evidence>
<keyword evidence="9 11" id="KW-0472">Membrane</keyword>
<keyword evidence="6" id="KW-0997">Cell inner membrane</keyword>
<dbReference type="InterPro" id="IPR045584">
    <property type="entry name" value="Pilin-like"/>
</dbReference>
<dbReference type="NCBIfam" id="TIGR02532">
    <property type="entry name" value="IV_pilin_GFxxxE"/>
    <property type="match status" value="1"/>
</dbReference>
<evidence type="ECO:0000256" key="6">
    <source>
        <dbReference type="ARBA" id="ARBA00022519"/>
    </source>
</evidence>
<evidence type="ECO:0000256" key="2">
    <source>
        <dbReference type="ARBA" id="ARBA00009984"/>
    </source>
</evidence>
<dbReference type="InterPro" id="IPR013545">
    <property type="entry name" value="T2SS_protein-GspG_C"/>
</dbReference>
<evidence type="ECO:0000256" key="5">
    <source>
        <dbReference type="ARBA" id="ARBA00022481"/>
    </source>
</evidence>
<dbReference type="AlphaFoldDB" id="A0A517TWA6"/>
<dbReference type="Pfam" id="PF07963">
    <property type="entry name" value="N_methyl"/>
    <property type="match status" value="1"/>
</dbReference>
<sequence>MTGSRVTNRRARRATGFTLIEVLLVLIILVIIGSLAVNVFTGTQDKASINAAKSNIPLVRTAIDMYRLDMNKYPTKLADLWEQPSDTSASDKWAGPYMEELKADPWGNEYQYTAEGKKNANKYDFWSNGPDGQSGSEDDIGNWE</sequence>
<feature type="transmembrane region" description="Helical" evidence="11">
    <location>
        <begin position="20"/>
        <end position="40"/>
    </location>
</feature>
<name>A0A517TWA6_9BACT</name>
<dbReference type="KEGG" id="llh:I41_18300"/>
<evidence type="ECO:0000313" key="14">
    <source>
        <dbReference type="Proteomes" id="UP000317909"/>
    </source>
</evidence>
<evidence type="ECO:0000256" key="1">
    <source>
        <dbReference type="ARBA" id="ARBA00004377"/>
    </source>
</evidence>